<dbReference type="GO" id="GO:0042273">
    <property type="term" value="P:ribosomal large subunit biogenesis"/>
    <property type="evidence" value="ECO:0007669"/>
    <property type="project" value="TreeGrafter"/>
</dbReference>
<dbReference type="Pfam" id="PF04935">
    <property type="entry name" value="SURF6"/>
    <property type="match status" value="1"/>
</dbReference>
<feature type="compositionally biased region" description="Basic and acidic residues" evidence="4">
    <location>
        <begin position="150"/>
        <end position="164"/>
    </location>
</feature>
<feature type="compositionally biased region" description="Basic and acidic residues" evidence="4">
    <location>
        <begin position="302"/>
        <end position="333"/>
    </location>
</feature>
<keyword evidence="3" id="KW-0539">Nucleus</keyword>
<dbReference type="AlphaFoldDB" id="A0AAV1DZ01"/>
<dbReference type="EMBL" id="OX459124">
    <property type="protein sequence ID" value="CAI9113166.1"/>
    <property type="molecule type" value="Genomic_DNA"/>
</dbReference>
<feature type="region of interest" description="Disordered" evidence="4">
    <location>
        <begin position="105"/>
        <end position="340"/>
    </location>
</feature>
<feature type="compositionally biased region" description="Polar residues" evidence="4">
    <location>
        <begin position="105"/>
        <end position="114"/>
    </location>
</feature>
<feature type="compositionally biased region" description="Basic and acidic residues" evidence="4">
    <location>
        <begin position="119"/>
        <end position="136"/>
    </location>
</feature>
<evidence type="ECO:0000256" key="4">
    <source>
        <dbReference type="SAM" id="MobiDB-lite"/>
    </source>
</evidence>
<evidence type="ECO:0000256" key="2">
    <source>
        <dbReference type="ARBA" id="ARBA00005904"/>
    </source>
</evidence>
<dbReference type="InterPro" id="IPR029190">
    <property type="entry name" value="Rrp14/SURF6_C"/>
</dbReference>
<name>A0AAV1DZ01_OLDCO</name>
<dbReference type="GO" id="GO:0005730">
    <property type="term" value="C:nucleolus"/>
    <property type="evidence" value="ECO:0007669"/>
    <property type="project" value="TreeGrafter"/>
</dbReference>
<organism evidence="7 8">
    <name type="scientific">Oldenlandia corymbosa var. corymbosa</name>
    <dbReference type="NCBI Taxonomy" id="529605"/>
    <lineage>
        <taxon>Eukaryota</taxon>
        <taxon>Viridiplantae</taxon>
        <taxon>Streptophyta</taxon>
        <taxon>Embryophyta</taxon>
        <taxon>Tracheophyta</taxon>
        <taxon>Spermatophyta</taxon>
        <taxon>Magnoliopsida</taxon>
        <taxon>eudicotyledons</taxon>
        <taxon>Gunneridae</taxon>
        <taxon>Pentapetalae</taxon>
        <taxon>asterids</taxon>
        <taxon>lamiids</taxon>
        <taxon>Gentianales</taxon>
        <taxon>Rubiaceae</taxon>
        <taxon>Rubioideae</taxon>
        <taxon>Spermacoceae</taxon>
        <taxon>Hedyotis-Oldenlandia complex</taxon>
        <taxon>Oldenlandia</taxon>
    </lineage>
</organism>
<evidence type="ECO:0000256" key="1">
    <source>
        <dbReference type="ARBA" id="ARBA00004123"/>
    </source>
</evidence>
<dbReference type="GO" id="GO:0003723">
    <property type="term" value="F:RNA binding"/>
    <property type="evidence" value="ECO:0007669"/>
    <property type="project" value="TreeGrafter"/>
</dbReference>
<evidence type="ECO:0000313" key="8">
    <source>
        <dbReference type="Proteomes" id="UP001161247"/>
    </source>
</evidence>
<dbReference type="InterPro" id="IPR029188">
    <property type="entry name" value="Rrp14_N"/>
</dbReference>
<feature type="compositionally biased region" description="Basic and acidic residues" evidence="4">
    <location>
        <begin position="244"/>
        <end position="261"/>
    </location>
</feature>
<dbReference type="Pfam" id="PF15459">
    <property type="entry name" value="RRP14"/>
    <property type="match status" value="1"/>
</dbReference>
<feature type="domain" description="Ribosomal RNA-processing protein 14/surfeit locus protein 6 C-terminal" evidence="5">
    <location>
        <begin position="181"/>
        <end position="340"/>
    </location>
</feature>
<feature type="compositionally biased region" description="Polar residues" evidence="4">
    <location>
        <begin position="138"/>
        <end position="148"/>
    </location>
</feature>
<dbReference type="GO" id="GO:0042274">
    <property type="term" value="P:ribosomal small subunit biogenesis"/>
    <property type="evidence" value="ECO:0007669"/>
    <property type="project" value="TreeGrafter"/>
</dbReference>
<feature type="compositionally biased region" description="Basic and acidic residues" evidence="4">
    <location>
        <begin position="182"/>
        <end position="202"/>
    </location>
</feature>
<dbReference type="PANTHER" id="PTHR14369:SF0">
    <property type="entry name" value="SURFEIT LOCUS PROTEIN 6"/>
    <property type="match status" value="1"/>
</dbReference>
<keyword evidence="8" id="KW-1185">Reference proteome</keyword>
<dbReference type="Proteomes" id="UP001161247">
    <property type="component" value="Chromosome 7"/>
</dbReference>
<evidence type="ECO:0000259" key="6">
    <source>
        <dbReference type="Pfam" id="PF15459"/>
    </source>
</evidence>
<reference evidence="7" key="1">
    <citation type="submission" date="2023-03" db="EMBL/GenBank/DDBJ databases">
        <authorList>
            <person name="Julca I."/>
        </authorList>
    </citation>
    <scope>NUCLEOTIDE SEQUENCE</scope>
</reference>
<accession>A0AAV1DZ01</accession>
<feature type="domain" description="Ribosomal RNA-processing protein 14 N-terminal" evidence="6">
    <location>
        <begin position="26"/>
        <end position="90"/>
    </location>
</feature>
<comment type="similarity">
    <text evidence="2">Belongs to the SURF6 family.</text>
</comment>
<dbReference type="PANTHER" id="PTHR14369">
    <property type="entry name" value="SURFEIT LOCUS PROTEIN 6"/>
    <property type="match status" value="1"/>
</dbReference>
<evidence type="ECO:0000256" key="3">
    <source>
        <dbReference type="ARBA" id="ARBA00023242"/>
    </source>
</evidence>
<dbReference type="GO" id="GO:0003677">
    <property type="term" value="F:DNA binding"/>
    <property type="evidence" value="ECO:0007669"/>
    <property type="project" value="TreeGrafter"/>
</dbReference>
<evidence type="ECO:0000259" key="5">
    <source>
        <dbReference type="Pfam" id="PF04935"/>
    </source>
</evidence>
<feature type="compositionally biased region" description="Basic and acidic residues" evidence="4">
    <location>
        <begin position="268"/>
        <end position="294"/>
    </location>
</feature>
<proteinExistence type="inferred from homology"/>
<protein>
    <submittedName>
        <fullName evidence="7">OLC1v1013717C1</fullName>
    </submittedName>
</protein>
<evidence type="ECO:0000313" key="7">
    <source>
        <dbReference type="EMBL" id="CAI9113166.1"/>
    </source>
</evidence>
<comment type="subcellular location">
    <subcellularLocation>
        <location evidence="1">Nucleus</location>
    </subcellularLocation>
</comment>
<sequence>MKKKKQKTTGPSETAAEYPDELKALIHSHGVFFDKLVELIPARFYLPPNDDASDNPRAYYQGLSKAAKAAAKKQSRANRKLLRRYRLDPEKIAQSSTLEVLKQSLESNAKTEAPTSGEDVARSIDLEENQNNKEDGTGSENAARNTVTYEELRQRLRKKIESLRGNRGSGGGDDGSNRSNRKGKEVGDNKGKKDLKRKRDGEGSSGKDAASGASEGEEIIEYGKVKLGDDELEGKKKKKKKLSKEKELERAKRLAEVKRENPNVAVRESWKAAEKRAMGVKVHDNPKLLRESMKKDKKRKEKNAEKWKDRVETQKKSKDERQQKRKENIEGRIHDKKMRKIAKREKKLLRAGFEGRKDEYITKD</sequence>
<dbReference type="InterPro" id="IPR007019">
    <property type="entry name" value="SURF6"/>
</dbReference>
<gene>
    <name evidence="7" type="ORF">OLC1_LOCUS20224</name>
</gene>